<name>A0AAV1I1J6_9CHLO</name>
<dbReference type="EMBL" id="CAUYUE010000005">
    <property type="protein sequence ID" value="CAK0774488.1"/>
    <property type="molecule type" value="Genomic_DNA"/>
</dbReference>
<dbReference type="CDD" id="cd02440">
    <property type="entry name" value="AdoMet_MTases"/>
    <property type="match status" value="1"/>
</dbReference>
<evidence type="ECO:0000259" key="1">
    <source>
        <dbReference type="Pfam" id="PF13649"/>
    </source>
</evidence>
<reference evidence="2 3" key="1">
    <citation type="submission" date="2023-10" db="EMBL/GenBank/DDBJ databases">
        <authorList>
            <person name="Maclean D."/>
            <person name="Macfadyen A."/>
        </authorList>
    </citation>
    <scope>NUCLEOTIDE SEQUENCE [LARGE SCALE GENOMIC DNA]</scope>
</reference>
<dbReference type="InterPro" id="IPR041698">
    <property type="entry name" value="Methyltransf_25"/>
</dbReference>
<evidence type="ECO:0000313" key="3">
    <source>
        <dbReference type="Proteomes" id="UP001314263"/>
    </source>
</evidence>
<dbReference type="Gene3D" id="3.40.50.150">
    <property type="entry name" value="Vaccinia Virus protein VP39"/>
    <property type="match status" value="1"/>
</dbReference>
<dbReference type="PANTHER" id="PTHR43591">
    <property type="entry name" value="METHYLTRANSFERASE"/>
    <property type="match status" value="1"/>
</dbReference>
<gene>
    <name evidence="2" type="ORF">CVIRNUC_004173</name>
</gene>
<sequence>MACMLFQVQATSLVTPDVHQQNFLSRRLKFGMKPNRHLAMPRKAQTDDRILDPGGYKDRVRQMWHKRAPEYDFQNDFHPQLCEQLVAIAHIKPGKLNLLDVATGTGTVALLAAQGLGPEGAVTAVDVSEAMLAKATEKARAAKLHINCIAQDIEMASFPTGSFDYILCSNGMAYLQHPEATLRKFHSWLREGGKLCFNNPLVPMIPLAAIVRRLAAELFGLKVPDAAKVFGTPEAIQSLCKAAGFKDVQVTTTPEVKAYSALDPEHFAGLVFYMVATFPATPFDQLLSIRQLQQLRAAYMPEAVAMADGMRTGNEGVLLHFTMQWAIAMA</sequence>
<organism evidence="2 3">
    <name type="scientific">Coccomyxa viridis</name>
    <dbReference type="NCBI Taxonomy" id="1274662"/>
    <lineage>
        <taxon>Eukaryota</taxon>
        <taxon>Viridiplantae</taxon>
        <taxon>Chlorophyta</taxon>
        <taxon>core chlorophytes</taxon>
        <taxon>Trebouxiophyceae</taxon>
        <taxon>Trebouxiophyceae incertae sedis</taxon>
        <taxon>Coccomyxaceae</taxon>
        <taxon>Coccomyxa</taxon>
    </lineage>
</organism>
<dbReference type="SUPFAM" id="SSF53335">
    <property type="entry name" value="S-adenosyl-L-methionine-dependent methyltransferases"/>
    <property type="match status" value="1"/>
</dbReference>
<evidence type="ECO:0000313" key="2">
    <source>
        <dbReference type="EMBL" id="CAK0774488.1"/>
    </source>
</evidence>
<dbReference type="AlphaFoldDB" id="A0AAV1I1J6"/>
<dbReference type="InterPro" id="IPR029063">
    <property type="entry name" value="SAM-dependent_MTases_sf"/>
</dbReference>
<dbReference type="Pfam" id="PF13649">
    <property type="entry name" value="Methyltransf_25"/>
    <property type="match status" value="1"/>
</dbReference>
<keyword evidence="3" id="KW-1185">Reference proteome</keyword>
<dbReference type="Proteomes" id="UP001314263">
    <property type="component" value="Unassembled WGS sequence"/>
</dbReference>
<comment type="caution">
    <text evidence="2">The sequence shown here is derived from an EMBL/GenBank/DDBJ whole genome shotgun (WGS) entry which is preliminary data.</text>
</comment>
<protein>
    <recommendedName>
        <fullName evidence="1">Methyltransferase domain-containing protein</fullName>
    </recommendedName>
</protein>
<proteinExistence type="predicted"/>
<feature type="domain" description="Methyltransferase" evidence="1">
    <location>
        <begin position="99"/>
        <end position="193"/>
    </location>
</feature>
<accession>A0AAV1I1J6</accession>